<gene>
    <name evidence="1" type="ORF">NCTC13354_00395</name>
</gene>
<dbReference type="EMBL" id="LR134476">
    <property type="protein sequence ID" value="VEI12706.1"/>
    <property type="molecule type" value="Genomic_DNA"/>
</dbReference>
<protein>
    <recommendedName>
        <fullName evidence="3">DUF559 domain-containing protein</fullName>
    </recommendedName>
</protein>
<organism evidence="1 2">
    <name type="scientific">Trueperella bialowiezensis</name>
    <dbReference type="NCBI Taxonomy" id="312285"/>
    <lineage>
        <taxon>Bacteria</taxon>
        <taxon>Bacillati</taxon>
        <taxon>Actinomycetota</taxon>
        <taxon>Actinomycetes</taxon>
        <taxon>Actinomycetales</taxon>
        <taxon>Actinomycetaceae</taxon>
        <taxon>Trueperella</taxon>
    </lineage>
</organism>
<sequence length="285" mass="32391">MGFYRRRQINNMREFLPHMAGHRFTRVFKDTYVSSDVTLSTRVVASAALDAYPQLVITGLSALQLRGIDVGPILPLHVASPQQVRVNNMVWHPGEREHSGGIAALGDALTDTTLSDGDIVIVFDEIQRKQIPLTDIDRRSIMNSQRLRELFAKSVDDSGSRRESATRFILESAGLPTLETQIEVYSSDSLHEFIGRADMGNRQYQILIEYEGYGHFGNKDQSVKDIARYARMDHEGWAVVRVPGEYMWKPHKLVAWVAEFFRKRGWRGRPRCDMSWLAGLPTITA</sequence>
<proteinExistence type="predicted"/>
<dbReference type="RefSeq" id="WP_126415888.1">
    <property type="nucleotide sequence ID" value="NZ_LR134476.1"/>
</dbReference>
<name>A0A448PCP1_9ACTO</name>
<evidence type="ECO:0008006" key="3">
    <source>
        <dbReference type="Google" id="ProtNLM"/>
    </source>
</evidence>
<evidence type="ECO:0000313" key="1">
    <source>
        <dbReference type="EMBL" id="VEI12706.1"/>
    </source>
</evidence>
<dbReference type="AlphaFoldDB" id="A0A448PCP1"/>
<evidence type="ECO:0000313" key="2">
    <source>
        <dbReference type="Proteomes" id="UP000269542"/>
    </source>
</evidence>
<dbReference type="Proteomes" id="UP000269542">
    <property type="component" value="Chromosome"/>
</dbReference>
<accession>A0A448PCP1</accession>
<dbReference type="OrthoDB" id="3234479at2"/>
<dbReference type="KEGG" id="tbw:NCTC13354_00395"/>
<reference evidence="1 2" key="1">
    <citation type="submission" date="2018-12" db="EMBL/GenBank/DDBJ databases">
        <authorList>
            <consortium name="Pathogen Informatics"/>
        </authorList>
    </citation>
    <scope>NUCLEOTIDE SEQUENCE [LARGE SCALE GENOMIC DNA]</scope>
    <source>
        <strain evidence="1 2">NCTC13354</strain>
    </source>
</reference>
<keyword evidence="2" id="KW-1185">Reference proteome</keyword>